<evidence type="ECO:0000259" key="2">
    <source>
        <dbReference type="Pfam" id="PF00561"/>
    </source>
</evidence>
<keyword evidence="4" id="KW-1185">Reference proteome</keyword>
<dbReference type="SUPFAM" id="SSF53474">
    <property type="entry name" value="alpha/beta-Hydrolases"/>
    <property type="match status" value="1"/>
</dbReference>
<dbReference type="Gene3D" id="3.40.50.1820">
    <property type="entry name" value="alpha/beta hydrolase"/>
    <property type="match status" value="1"/>
</dbReference>
<reference evidence="3" key="1">
    <citation type="journal article" date="2014" name="Int. J. Syst. Evol. Microbiol.">
        <title>Complete genome sequence of Corynebacterium casei LMG S-19264T (=DSM 44701T), isolated from a smear-ripened cheese.</title>
        <authorList>
            <consortium name="US DOE Joint Genome Institute (JGI-PGF)"/>
            <person name="Walter F."/>
            <person name="Albersmeier A."/>
            <person name="Kalinowski J."/>
            <person name="Ruckert C."/>
        </authorList>
    </citation>
    <scope>NUCLEOTIDE SEQUENCE</scope>
    <source>
        <strain evidence="3">CGMCC 1.15448</strain>
    </source>
</reference>
<name>A0A8J2XU95_9BACT</name>
<evidence type="ECO:0000313" key="3">
    <source>
        <dbReference type="EMBL" id="GGB09896.1"/>
    </source>
</evidence>
<dbReference type="EMBL" id="BMJC01000004">
    <property type="protein sequence ID" value="GGB09896.1"/>
    <property type="molecule type" value="Genomic_DNA"/>
</dbReference>
<protein>
    <recommendedName>
        <fullName evidence="2">AB hydrolase-1 domain-containing protein</fullName>
    </recommendedName>
</protein>
<dbReference type="AlphaFoldDB" id="A0A8J2XU95"/>
<dbReference type="RefSeq" id="WP_188934401.1">
    <property type="nucleotide sequence ID" value="NZ_BMJC01000004.1"/>
</dbReference>
<dbReference type="PANTHER" id="PTHR43798">
    <property type="entry name" value="MONOACYLGLYCEROL LIPASE"/>
    <property type="match status" value="1"/>
</dbReference>
<dbReference type="InterPro" id="IPR050266">
    <property type="entry name" value="AB_hydrolase_sf"/>
</dbReference>
<proteinExistence type="predicted"/>
<dbReference type="Pfam" id="PF00561">
    <property type="entry name" value="Abhydrolase_1"/>
    <property type="match status" value="1"/>
</dbReference>
<keyword evidence="1" id="KW-0378">Hydrolase</keyword>
<dbReference type="InterPro" id="IPR029058">
    <property type="entry name" value="AB_hydrolase_fold"/>
</dbReference>
<dbReference type="InterPro" id="IPR000073">
    <property type="entry name" value="AB_hydrolase_1"/>
</dbReference>
<sequence length="333" mass="37121">MRKRWWLLIPIVLIVLYFVGPHPSKPAYSPEQPVVPSEASGLESYIRSQEAVHKLKPDNEAQIVWADSSRRKTPYAIVYLHGFSASQGEGDPVHRWAAKKYGCNLYLARLAEHGIDTTEPMVNLTADGLWNSAKEALAIGRQLGDKVILMGTSTGGTLALQLAYSYPDEVAALVLLSPNIAINDPNAWLLNDPWGLQIAHMVTGSNYIISKEDYGPLWRQYWYPKYRTEAAVALEELVETTMTRAHFEKVTQPVGLYYFYKDKDHQDSTVKVSAELEMFDQLGTPAAMKYKEAIPEAGTHVIGSGIRSHDVPGVEKGVSHFLTDIMHLPESGK</sequence>
<dbReference type="Proteomes" id="UP000607559">
    <property type="component" value="Unassembled WGS sequence"/>
</dbReference>
<evidence type="ECO:0000256" key="1">
    <source>
        <dbReference type="ARBA" id="ARBA00022801"/>
    </source>
</evidence>
<evidence type="ECO:0000313" key="4">
    <source>
        <dbReference type="Proteomes" id="UP000607559"/>
    </source>
</evidence>
<organism evidence="3 4">
    <name type="scientific">Puia dinghuensis</name>
    <dbReference type="NCBI Taxonomy" id="1792502"/>
    <lineage>
        <taxon>Bacteria</taxon>
        <taxon>Pseudomonadati</taxon>
        <taxon>Bacteroidota</taxon>
        <taxon>Chitinophagia</taxon>
        <taxon>Chitinophagales</taxon>
        <taxon>Chitinophagaceae</taxon>
        <taxon>Puia</taxon>
    </lineage>
</organism>
<gene>
    <name evidence="3" type="ORF">GCM10011511_36810</name>
</gene>
<comment type="caution">
    <text evidence="3">The sequence shown here is derived from an EMBL/GenBank/DDBJ whole genome shotgun (WGS) entry which is preliminary data.</text>
</comment>
<dbReference type="GO" id="GO:0016020">
    <property type="term" value="C:membrane"/>
    <property type="evidence" value="ECO:0007669"/>
    <property type="project" value="TreeGrafter"/>
</dbReference>
<reference evidence="3" key="2">
    <citation type="submission" date="2020-09" db="EMBL/GenBank/DDBJ databases">
        <authorList>
            <person name="Sun Q."/>
            <person name="Zhou Y."/>
        </authorList>
    </citation>
    <scope>NUCLEOTIDE SEQUENCE</scope>
    <source>
        <strain evidence="3">CGMCC 1.15448</strain>
    </source>
</reference>
<feature type="domain" description="AB hydrolase-1" evidence="2">
    <location>
        <begin position="129"/>
        <end position="192"/>
    </location>
</feature>
<dbReference type="GO" id="GO:0016787">
    <property type="term" value="F:hydrolase activity"/>
    <property type="evidence" value="ECO:0007669"/>
    <property type="project" value="UniProtKB-KW"/>
</dbReference>
<accession>A0A8J2XU95</accession>
<dbReference type="PANTHER" id="PTHR43798:SF31">
    <property type="entry name" value="AB HYDROLASE SUPERFAMILY PROTEIN YCLE"/>
    <property type="match status" value="1"/>
</dbReference>